<dbReference type="AlphaFoldDB" id="A0A5M9NAN6"/>
<dbReference type="VEuPathDB" id="FungiDB:EYZ11_002228"/>
<evidence type="ECO:0000313" key="1">
    <source>
        <dbReference type="EMBL" id="KAA8651597.1"/>
    </source>
</evidence>
<gene>
    <name evidence="1" type="ORF">ATNIH1004_000487</name>
</gene>
<evidence type="ECO:0000313" key="2">
    <source>
        <dbReference type="Proteomes" id="UP000324241"/>
    </source>
</evidence>
<dbReference type="OrthoDB" id="2426273at2759"/>
<proteinExistence type="predicted"/>
<name>A0A5M9NAN6_9EURO</name>
<sequence>MNSNSLDLLLALNGGDPAPVALEIRDVDGPYPLSRVALAWNDCNTTTKLASFMQTSLFFELLAAFLNHEIVPSDFIRDGFINLNTDKMDRHFRRWRSTLSQLSRSAQNQAQELTRTLIGFAQYNSDLFEEVADHLGEDEIFDRISLSVKLLINFLSEISDDSFSLIGPPPSGISNSWLRNVVSRSMHWHKTNLFWLQSDDHHELLQDRLDRMSEANLKNHLYGRSNRFLPFPLGVDQGGRAARLMYNLFVNNGWCPHRALQLCRSYDYLVLNSLVGLIRRPPSVENHAQCLEMRRCCSHNLVLDGLDDYPFAHDSHGAEQQCPFVHVPINQLIDIIDSRSIPLISLSREGDLDIQVVRCTPFMSYTAISHVWSDGMGNPQSNSLPQCQLLRLRRLIAETYNIENDPLYDNSTASSIERNFIAWELRKSHAQSSYRKVDKKRIYFWMDTLCIPTTSSSRSAQRNKALKFMAMKHITPIFASATNTLVLEKQIQSVRFPDPRDVSGDEIAALVLSSKWMLRGWTLEEGSLSAQVVYHIAGKPYEMATTLHHQLPRPANQHSPAERANIICRRKVPLILKRSLLEEKLHMMLATHRKAFYLSKELRVPQFVWAWNSLLERSTTKAEDGPLILANILDYNVAAFKNVPSAARLKLLIQSCDELPLSVLYNTSGERLSIPGHPELGWIPCSIDGDHLNVGGALRRINTGPSCNKITYSIDFSDCDVRSLVALRTQPLAPLHECQTFLVQYRTHPNEGYHEYIVQSHSTERGESPREVEHYGICIAIDISIGTSCRRGMTGRGVRFRIESESRNSIILQYQTPLTVWTREQWKLRTGQEPANLPCFSMEHVPSSQRLLLQYGKNPT</sequence>
<evidence type="ECO:0008006" key="3">
    <source>
        <dbReference type="Google" id="ProtNLM"/>
    </source>
</evidence>
<accession>A0A5M9NAN6</accession>
<dbReference type="GeneID" id="54323189"/>
<protein>
    <recommendedName>
        <fullName evidence="3">Heterokaryon incompatibility domain-containing protein</fullName>
    </recommendedName>
</protein>
<dbReference type="EMBL" id="QUQM01000002">
    <property type="protein sequence ID" value="KAA8651597.1"/>
    <property type="molecule type" value="Genomic_DNA"/>
</dbReference>
<dbReference type="PANTHER" id="PTHR39596:SF2">
    <property type="entry name" value="HET DOMAIN PROTEIN (AFU_ORTHOLOGUE AFUA_1G17550)-RELATED"/>
    <property type="match status" value="1"/>
</dbReference>
<dbReference type="RefSeq" id="XP_033430958.1">
    <property type="nucleotide sequence ID" value="XM_033565201.1"/>
</dbReference>
<dbReference type="PANTHER" id="PTHR39596">
    <property type="match status" value="1"/>
</dbReference>
<comment type="caution">
    <text evidence="1">The sequence shown here is derived from an EMBL/GenBank/DDBJ whole genome shotgun (WGS) entry which is preliminary data.</text>
</comment>
<reference evidence="1 2" key="1">
    <citation type="submission" date="2019-08" db="EMBL/GenBank/DDBJ databases">
        <title>The genome sequence of a newly discovered highly antifungal drug resistant Aspergillus species, Aspergillus tanneri NIH 1004.</title>
        <authorList>
            <person name="Mounaud S."/>
            <person name="Singh I."/>
            <person name="Joardar V."/>
            <person name="Pakala S."/>
            <person name="Pakala S."/>
            <person name="Venepally P."/>
            <person name="Chung J.K."/>
            <person name="Losada L."/>
            <person name="Nierman W.C."/>
        </authorList>
    </citation>
    <scope>NUCLEOTIDE SEQUENCE [LARGE SCALE GENOMIC DNA]</scope>
    <source>
        <strain evidence="1 2">NIH1004</strain>
    </source>
</reference>
<organism evidence="1 2">
    <name type="scientific">Aspergillus tanneri</name>
    <dbReference type="NCBI Taxonomy" id="1220188"/>
    <lineage>
        <taxon>Eukaryota</taxon>
        <taxon>Fungi</taxon>
        <taxon>Dikarya</taxon>
        <taxon>Ascomycota</taxon>
        <taxon>Pezizomycotina</taxon>
        <taxon>Eurotiomycetes</taxon>
        <taxon>Eurotiomycetidae</taxon>
        <taxon>Eurotiales</taxon>
        <taxon>Aspergillaceae</taxon>
        <taxon>Aspergillus</taxon>
        <taxon>Aspergillus subgen. Circumdati</taxon>
    </lineage>
</organism>
<dbReference type="Proteomes" id="UP000324241">
    <property type="component" value="Unassembled WGS sequence"/>
</dbReference>